<evidence type="ECO:0000313" key="2">
    <source>
        <dbReference type="Proteomes" id="UP001595823"/>
    </source>
</evidence>
<gene>
    <name evidence="1" type="ORF">ACFPET_01550</name>
</gene>
<sequence>MNDLHTEPAAQRSWDTATRDTFWEVTGHADHVGPFEHCLARVQPAYVTGVDHPVFELLTYAATEPRLVEPSSITHARELILVEADNPTRAYYIGDQATIRHRTAMGDTDHTTKGDHQ</sequence>
<evidence type="ECO:0000313" key="1">
    <source>
        <dbReference type="EMBL" id="MFC4333879.1"/>
    </source>
</evidence>
<organism evidence="1 2">
    <name type="scientific">Salininema proteolyticum</name>
    <dbReference type="NCBI Taxonomy" id="1607685"/>
    <lineage>
        <taxon>Bacteria</taxon>
        <taxon>Bacillati</taxon>
        <taxon>Actinomycetota</taxon>
        <taxon>Actinomycetes</taxon>
        <taxon>Glycomycetales</taxon>
        <taxon>Glycomycetaceae</taxon>
        <taxon>Salininema</taxon>
    </lineage>
</organism>
<dbReference type="RefSeq" id="WP_380617618.1">
    <property type="nucleotide sequence ID" value="NZ_JBHSDK010000002.1"/>
</dbReference>
<accession>A0ABV8TSZ7</accession>
<proteinExistence type="predicted"/>
<protein>
    <submittedName>
        <fullName evidence="1">Uncharacterized protein</fullName>
    </submittedName>
</protein>
<reference evidence="2" key="1">
    <citation type="journal article" date="2019" name="Int. J. Syst. Evol. Microbiol.">
        <title>The Global Catalogue of Microorganisms (GCM) 10K type strain sequencing project: providing services to taxonomists for standard genome sequencing and annotation.</title>
        <authorList>
            <consortium name="The Broad Institute Genomics Platform"/>
            <consortium name="The Broad Institute Genome Sequencing Center for Infectious Disease"/>
            <person name="Wu L."/>
            <person name="Ma J."/>
        </authorList>
    </citation>
    <scope>NUCLEOTIDE SEQUENCE [LARGE SCALE GENOMIC DNA]</scope>
    <source>
        <strain evidence="2">IBRC-M 10908</strain>
    </source>
</reference>
<dbReference type="EMBL" id="JBHSDK010000002">
    <property type="protein sequence ID" value="MFC4333879.1"/>
    <property type="molecule type" value="Genomic_DNA"/>
</dbReference>
<name>A0ABV8TSZ7_9ACTN</name>
<dbReference type="Proteomes" id="UP001595823">
    <property type="component" value="Unassembled WGS sequence"/>
</dbReference>
<comment type="caution">
    <text evidence="1">The sequence shown here is derived from an EMBL/GenBank/DDBJ whole genome shotgun (WGS) entry which is preliminary data.</text>
</comment>
<keyword evidence="2" id="KW-1185">Reference proteome</keyword>